<dbReference type="InterPro" id="IPR003594">
    <property type="entry name" value="HATPase_dom"/>
</dbReference>
<dbReference type="Pfam" id="PF00512">
    <property type="entry name" value="HisKA"/>
    <property type="match status" value="1"/>
</dbReference>
<evidence type="ECO:0000256" key="3">
    <source>
        <dbReference type="ARBA" id="ARBA00012438"/>
    </source>
</evidence>
<keyword evidence="7" id="KW-0175">Coiled coil</keyword>
<evidence type="ECO:0000259" key="9">
    <source>
        <dbReference type="SMART" id="SM00304"/>
    </source>
</evidence>
<evidence type="ECO:0000259" key="11">
    <source>
        <dbReference type="SMART" id="SM00388"/>
    </source>
</evidence>
<gene>
    <name evidence="12" type="ORF">F0U60_13215</name>
</gene>
<evidence type="ECO:0000256" key="4">
    <source>
        <dbReference type="ARBA" id="ARBA00022553"/>
    </source>
</evidence>
<dbReference type="SUPFAM" id="SSF55874">
    <property type="entry name" value="ATPase domain of HSP90 chaperone/DNA topoisomerase II/histidine kinase"/>
    <property type="match status" value="1"/>
</dbReference>
<dbReference type="InterPro" id="IPR003660">
    <property type="entry name" value="HAMP_dom"/>
</dbReference>
<feature type="domain" description="Histidine kinase/HSP90-like ATPase" evidence="10">
    <location>
        <begin position="422"/>
        <end position="535"/>
    </location>
</feature>
<dbReference type="CDD" id="cd00082">
    <property type="entry name" value="HisKA"/>
    <property type="match status" value="1"/>
</dbReference>
<dbReference type="Pfam" id="PF00672">
    <property type="entry name" value="HAMP"/>
    <property type="match status" value="1"/>
</dbReference>
<dbReference type="InterPro" id="IPR003661">
    <property type="entry name" value="HisK_dim/P_dom"/>
</dbReference>
<name>A0ABY9WME0_9BACT</name>
<dbReference type="CDD" id="cd06225">
    <property type="entry name" value="HAMP"/>
    <property type="match status" value="1"/>
</dbReference>
<dbReference type="Gene3D" id="1.10.287.130">
    <property type="match status" value="1"/>
</dbReference>
<evidence type="ECO:0000259" key="10">
    <source>
        <dbReference type="SMART" id="SM00387"/>
    </source>
</evidence>
<feature type="domain" description="HAMP" evidence="9">
    <location>
        <begin position="205"/>
        <end position="257"/>
    </location>
</feature>
<dbReference type="Pfam" id="PF02518">
    <property type="entry name" value="HATPase_c"/>
    <property type="match status" value="1"/>
</dbReference>
<reference evidence="12 13" key="1">
    <citation type="submission" date="2019-08" db="EMBL/GenBank/DDBJ databases">
        <title>Archangium and Cystobacter genomes.</title>
        <authorList>
            <person name="Chen I.-C.K."/>
            <person name="Wielgoss S."/>
        </authorList>
    </citation>
    <scope>NUCLEOTIDE SEQUENCE [LARGE SCALE GENOMIC DNA]</scope>
    <source>
        <strain evidence="12 13">Cbm 6</strain>
    </source>
</reference>
<dbReference type="RefSeq" id="WP_395818779.1">
    <property type="nucleotide sequence ID" value="NZ_CP043494.1"/>
</dbReference>
<dbReference type="EMBL" id="CP043494">
    <property type="protein sequence ID" value="WNG44949.1"/>
    <property type="molecule type" value="Genomic_DNA"/>
</dbReference>
<evidence type="ECO:0000256" key="1">
    <source>
        <dbReference type="ARBA" id="ARBA00000085"/>
    </source>
</evidence>
<evidence type="ECO:0000313" key="13">
    <source>
        <dbReference type="Proteomes" id="UP001611383"/>
    </source>
</evidence>
<feature type="transmembrane region" description="Helical" evidence="8">
    <location>
        <begin position="183"/>
        <end position="205"/>
    </location>
</feature>
<sequence length="547" mass="59849">MTVRGKILLFAAVAVGLVAVLGGVLFSMASRGLWSTQLMFSMHEQNALYGGLLADSMKVPHALLDAREKRQDTGKALDEQLRRTEADFEHLRELVRQQAAPEALPGELARLDELNRAHLGWMRRMAARLRELPVGGEDRLLHESLDAFEREVLPLLDKAWKVNSTRQSEHKRWRLLTLRASQVLGVVVPLVALVLVFLIAATLIIPLRRSSRALTQGAERIGRGDFTTELLVPGEDEYSTLARAFNRMAAELRDTVREKERLAKAEAEASEREMRRYNALLEETVRQRTTQLEEANAQLLFADRLVTMGQLAAGVGHEINNPLAFILSNLGFAREELGRLEGAPSSEERAELLAALAEAHEGAERVRLLAQDLKLLSHADDSASGPVDLGAVLRSASKMATHEIRYRARLVMESDGLPPVRGNAARLCQVFLNLLINAAHAIAPGQVERNEIKLLARTGADARVTVEVSDTGCGIPAENLERIFRPFFTTKPAGVGSGLGLSVCQRIIVAHGGELTVESVVGRGTTFRVVLPAHTAEQTPKAGALAA</sequence>
<feature type="domain" description="Signal transduction histidine kinase dimerisation/phosphoacceptor" evidence="11">
    <location>
        <begin position="307"/>
        <end position="382"/>
    </location>
</feature>
<dbReference type="EC" id="2.7.13.3" evidence="3"/>
<dbReference type="SMART" id="SM00304">
    <property type="entry name" value="HAMP"/>
    <property type="match status" value="1"/>
</dbReference>
<feature type="coiled-coil region" evidence="7">
    <location>
        <begin position="249"/>
        <end position="298"/>
    </location>
</feature>
<dbReference type="Gene3D" id="3.30.565.10">
    <property type="entry name" value="Histidine kinase-like ATPase, C-terminal domain"/>
    <property type="match status" value="1"/>
</dbReference>
<keyword evidence="5" id="KW-0808">Transferase</keyword>
<evidence type="ECO:0000313" key="12">
    <source>
        <dbReference type="EMBL" id="WNG44949.1"/>
    </source>
</evidence>
<dbReference type="PRINTS" id="PR00344">
    <property type="entry name" value="BCTRLSENSOR"/>
</dbReference>
<protein>
    <recommendedName>
        <fullName evidence="3">histidine kinase</fullName>
        <ecNumber evidence="3">2.7.13.3</ecNumber>
    </recommendedName>
</protein>
<dbReference type="InterPro" id="IPR036097">
    <property type="entry name" value="HisK_dim/P_sf"/>
</dbReference>
<keyword evidence="8" id="KW-1133">Transmembrane helix</keyword>
<keyword evidence="4" id="KW-0597">Phosphoprotein</keyword>
<evidence type="ECO:0000256" key="7">
    <source>
        <dbReference type="SAM" id="Coils"/>
    </source>
</evidence>
<organism evidence="12 13">
    <name type="scientific">Archangium minus</name>
    <dbReference type="NCBI Taxonomy" id="83450"/>
    <lineage>
        <taxon>Bacteria</taxon>
        <taxon>Pseudomonadati</taxon>
        <taxon>Myxococcota</taxon>
        <taxon>Myxococcia</taxon>
        <taxon>Myxococcales</taxon>
        <taxon>Cystobacterineae</taxon>
        <taxon>Archangiaceae</taxon>
        <taxon>Archangium</taxon>
    </lineage>
</organism>
<evidence type="ECO:0000256" key="2">
    <source>
        <dbReference type="ARBA" id="ARBA00004370"/>
    </source>
</evidence>
<comment type="subcellular location">
    <subcellularLocation>
        <location evidence="2">Membrane</location>
    </subcellularLocation>
</comment>
<feature type="transmembrane region" description="Helical" evidence="8">
    <location>
        <begin position="7"/>
        <end position="29"/>
    </location>
</feature>
<dbReference type="SMART" id="SM00387">
    <property type="entry name" value="HATPase_c"/>
    <property type="match status" value="1"/>
</dbReference>
<dbReference type="SUPFAM" id="SSF47384">
    <property type="entry name" value="Homodimeric domain of signal transducing histidine kinase"/>
    <property type="match status" value="1"/>
</dbReference>
<evidence type="ECO:0000256" key="5">
    <source>
        <dbReference type="ARBA" id="ARBA00022679"/>
    </source>
</evidence>
<dbReference type="SUPFAM" id="SSF158472">
    <property type="entry name" value="HAMP domain-like"/>
    <property type="match status" value="1"/>
</dbReference>
<keyword evidence="13" id="KW-1185">Reference proteome</keyword>
<keyword evidence="8" id="KW-0472">Membrane</keyword>
<dbReference type="InterPro" id="IPR036890">
    <property type="entry name" value="HATPase_C_sf"/>
</dbReference>
<accession>A0ABY9WME0</accession>
<dbReference type="InterPro" id="IPR004358">
    <property type="entry name" value="Sig_transdc_His_kin-like_C"/>
</dbReference>
<dbReference type="SMART" id="SM00388">
    <property type="entry name" value="HisKA"/>
    <property type="match status" value="1"/>
</dbReference>
<proteinExistence type="predicted"/>
<dbReference type="PANTHER" id="PTHR43065">
    <property type="entry name" value="SENSOR HISTIDINE KINASE"/>
    <property type="match status" value="1"/>
</dbReference>
<evidence type="ECO:0000256" key="6">
    <source>
        <dbReference type="ARBA" id="ARBA00022777"/>
    </source>
</evidence>
<dbReference type="Proteomes" id="UP001611383">
    <property type="component" value="Chromosome"/>
</dbReference>
<dbReference type="PANTHER" id="PTHR43065:SF50">
    <property type="entry name" value="HISTIDINE KINASE"/>
    <property type="match status" value="1"/>
</dbReference>
<keyword evidence="6" id="KW-0418">Kinase</keyword>
<dbReference type="Gene3D" id="6.10.340.10">
    <property type="match status" value="1"/>
</dbReference>
<keyword evidence="8" id="KW-0812">Transmembrane</keyword>
<evidence type="ECO:0000256" key="8">
    <source>
        <dbReference type="SAM" id="Phobius"/>
    </source>
</evidence>
<comment type="catalytic activity">
    <reaction evidence="1">
        <text>ATP + protein L-histidine = ADP + protein N-phospho-L-histidine.</text>
        <dbReference type="EC" id="2.7.13.3"/>
    </reaction>
</comment>